<evidence type="ECO:0000313" key="2">
    <source>
        <dbReference type="Proteomes" id="UP001145114"/>
    </source>
</evidence>
<name>A0ACC1HH85_9FUNG</name>
<dbReference type="EMBL" id="JAMZIH010005754">
    <property type="protein sequence ID" value="KAJ1674696.1"/>
    <property type="molecule type" value="Genomic_DNA"/>
</dbReference>
<protein>
    <submittedName>
        <fullName evidence="1">Tricalbin-2</fullName>
    </submittedName>
</protein>
<reference evidence="1" key="1">
    <citation type="submission" date="2022-06" db="EMBL/GenBank/DDBJ databases">
        <title>Phylogenomic reconstructions and comparative analyses of Kickxellomycotina fungi.</title>
        <authorList>
            <person name="Reynolds N.K."/>
            <person name="Stajich J.E."/>
            <person name="Barry K."/>
            <person name="Grigoriev I.V."/>
            <person name="Crous P."/>
            <person name="Smith M.E."/>
        </authorList>
    </citation>
    <scope>NUCLEOTIDE SEQUENCE</scope>
    <source>
        <strain evidence="1">RSA 2271</strain>
    </source>
</reference>
<comment type="caution">
    <text evidence="1">The sequence shown here is derived from an EMBL/GenBank/DDBJ whole genome shotgun (WGS) entry which is preliminary data.</text>
</comment>
<keyword evidence="2" id="KW-1185">Reference proteome</keyword>
<gene>
    <name evidence="1" type="primary">TCB2_1</name>
    <name evidence="1" type="ORF">EV182_002754</name>
</gene>
<sequence length="894" mass="97085">MVQNRVVTSTRWIANNLNPVWNETLFVPVHRVQQTIVLECMDYNQNERDKPLGEFVFQLKQLLGLEITLEDGEKAYEKGKPLELWAGLKQRNGKFKGEIRFRAMFIPVINFDGDLEEEGTVSANGFAKPHHPGVSTSSGASSSSGHHPNGGGENNDRSTPMRLRQPVDLNDIFSEDECEARPMPNGADAKKPAKVETSVSFKRPVVDGDDKPRQGSDGATSKSHREPSSVSSSSSEGGSSSGNDYESAHMPNSPLEPDKKRDLPTRAVDSIFSGVSGQTQNTASALRRYPRLPNIDFSEFEAGVLTFYLVGCQGLRQSFSGVYAVVTANNDAQESLIETEVSGRRGNEHIWEDEKIAQISVIEARYNKIKIEVLKKEVGGSKPGFIGRTEISMLELLKNRLVNTAAPVTLPLDDGLGEVIAMFRYDPVEDPELTSDESITNMGELRIRLISGSNLPAVDRSGTSDPYVVLQVNGEVVWKSDVIKETLNPKWNQQAILYVRNRNNTALTVEVFDWNKIQSNELLGTVDIPLGLIPIEAPLCKDYMLDNRGQASLRLEFMFIPQFIQQHDDSRPVLSSIAHSFTHAPVNVVKGGTRLAGNVIGGGFHVATGAVGGLFGKIRGKDRKKTGLSMEAELSPAATEGLATATNMPAEPLRTTENAGSSTSLHIPNDNKHPTSAGSAKPFSAVSADQIKGISSTNPLAIPHEVPKLGKFEAFPLPGSLIIRIIEAKLGGERTSSYVTVSLSGKTVYETRAKKDSNPYWDETFKCPTLAGFKPEIGLSIKHSRIGKDKVLFNVPDIDVLSIIGKGMRESHGTRSDAESVWLEDSGTSLHISVAFEARTGEDGGAPNSATSWDQKSIGSNDTATGAQHSPGGKRSSRRRVSSLAGKIAGGFHH</sequence>
<proteinExistence type="predicted"/>
<accession>A0ACC1HH85</accession>
<evidence type="ECO:0000313" key="1">
    <source>
        <dbReference type="EMBL" id="KAJ1674696.1"/>
    </source>
</evidence>
<organism evidence="1 2">
    <name type="scientific">Spiromyces aspiralis</name>
    <dbReference type="NCBI Taxonomy" id="68401"/>
    <lineage>
        <taxon>Eukaryota</taxon>
        <taxon>Fungi</taxon>
        <taxon>Fungi incertae sedis</taxon>
        <taxon>Zoopagomycota</taxon>
        <taxon>Kickxellomycotina</taxon>
        <taxon>Kickxellomycetes</taxon>
        <taxon>Kickxellales</taxon>
        <taxon>Kickxellaceae</taxon>
        <taxon>Spiromyces</taxon>
    </lineage>
</organism>
<dbReference type="Proteomes" id="UP001145114">
    <property type="component" value="Unassembled WGS sequence"/>
</dbReference>